<sequence length="477" mass="53761">MQAPNILFAIADDASHMSAYGHSFVHTPNFDRVAEQGVLFMNAFTSNPKCAPSRASILTGRHSWQLEEACNHFGIFPSKFAVFPDLLDDAGYHVGYTGKGWGPGDWRAGGCSRNPAGPEYNDARLTPPEKTGIRPIDYAGNFEAFLNDRPDGAPFYFWYGGHEPHRSYVEGEGMRAGKDPADVTVPPYLPDHEVVRNDLLDYAYEVEWFDQHLGQMLDLLDRTGELENTLVIVTSDNGMPFPRVKGQMYEEDFRLPLAISWPREVPGGRTVEDLVSFIDLAPTLLHAAGLSPGEQMEGNPLTDVLRSTSSGVIDPDRDRVYMGRERHDLGREDDLGYPVRCIRTPEYLYVCNFHPERWPAGNPETGFTNVDASPTKSLVLEQHYQNETDRYFNLAFAKRPAEELYRIDRDPSCLHNLAEDPGHQATKKSLRQELEHTLVSTRDPRILGDGDTFETYRYTGSDAHSWRSYRAGTWAPL</sequence>
<dbReference type="InterPro" id="IPR017850">
    <property type="entry name" value="Alkaline_phosphatase_core_sf"/>
</dbReference>
<evidence type="ECO:0000313" key="3">
    <source>
        <dbReference type="Proteomes" id="UP000199220"/>
    </source>
</evidence>
<reference evidence="3" key="1">
    <citation type="submission" date="2016-10" db="EMBL/GenBank/DDBJ databases">
        <authorList>
            <person name="Varghese N."/>
            <person name="Submissions S."/>
        </authorList>
    </citation>
    <scope>NUCLEOTIDE SEQUENCE [LARGE SCALE GENOMIC DNA]</scope>
    <source>
        <strain evidence="3">DSM 21368</strain>
    </source>
</reference>
<feature type="domain" description="Sulfatase N-terminal" evidence="1">
    <location>
        <begin position="4"/>
        <end position="289"/>
    </location>
</feature>
<dbReference type="PANTHER" id="PTHR43751:SF1">
    <property type="entry name" value="SULFATASE ATSG-RELATED"/>
    <property type="match status" value="1"/>
</dbReference>
<evidence type="ECO:0000259" key="1">
    <source>
        <dbReference type="Pfam" id="PF00884"/>
    </source>
</evidence>
<dbReference type="InterPro" id="IPR052701">
    <property type="entry name" value="GAG_Ulvan_Degrading_Sulfatases"/>
</dbReference>
<evidence type="ECO:0000313" key="2">
    <source>
        <dbReference type="EMBL" id="SEE88290.1"/>
    </source>
</evidence>
<dbReference type="PANTHER" id="PTHR43751">
    <property type="entry name" value="SULFATASE"/>
    <property type="match status" value="1"/>
</dbReference>
<dbReference type="CDD" id="cd16027">
    <property type="entry name" value="SGSH"/>
    <property type="match status" value="1"/>
</dbReference>
<organism evidence="2 3">
    <name type="scientific">Ruania alba</name>
    <dbReference type="NCBI Taxonomy" id="648782"/>
    <lineage>
        <taxon>Bacteria</taxon>
        <taxon>Bacillati</taxon>
        <taxon>Actinomycetota</taxon>
        <taxon>Actinomycetes</taxon>
        <taxon>Micrococcales</taxon>
        <taxon>Ruaniaceae</taxon>
        <taxon>Ruania</taxon>
    </lineage>
</organism>
<dbReference type="Proteomes" id="UP000199220">
    <property type="component" value="Unassembled WGS sequence"/>
</dbReference>
<name>A0A1H5MGS9_9MICO</name>
<accession>A0A1H5MGS9</accession>
<keyword evidence="3" id="KW-1185">Reference proteome</keyword>
<dbReference type="SUPFAM" id="SSF53649">
    <property type="entry name" value="Alkaline phosphatase-like"/>
    <property type="match status" value="1"/>
</dbReference>
<dbReference type="OrthoDB" id="9777306at2"/>
<proteinExistence type="predicted"/>
<dbReference type="EMBL" id="FNTX01000002">
    <property type="protein sequence ID" value="SEE88290.1"/>
    <property type="molecule type" value="Genomic_DNA"/>
</dbReference>
<protein>
    <submittedName>
        <fullName evidence="2">Uncharacterized sulfatase</fullName>
    </submittedName>
</protein>
<dbReference type="Pfam" id="PF00884">
    <property type="entry name" value="Sulfatase"/>
    <property type="match status" value="1"/>
</dbReference>
<dbReference type="InterPro" id="IPR000917">
    <property type="entry name" value="Sulfatase_N"/>
</dbReference>
<gene>
    <name evidence="2" type="ORF">SAMN04488554_3369</name>
</gene>
<dbReference type="Gene3D" id="3.40.720.10">
    <property type="entry name" value="Alkaline Phosphatase, subunit A"/>
    <property type="match status" value="1"/>
</dbReference>
<dbReference type="STRING" id="648782.SAMN04488554_3369"/>
<dbReference type="AlphaFoldDB" id="A0A1H5MGS9"/>